<dbReference type="EMBL" id="CM042034">
    <property type="protein sequence ID" value="KAI3762465.1"/>
    <property type="molecule type" value="Genomic_DNA"/>
</dbReference>
<reference evidence="2" key="1">
    <citation type="journal article" date="2022" name="Mol. Ecol. Resour.">
        <title>The genomes of chicory, endive, great burdock and yacon provide insights into Asteraceae palaeo-polyploidization history and plant inulin production.</title>
        <authorList>
            <person name="Fan W."/>
            <person name="Wang S."/>
            <person name="Wang H."/>
            <person name="Wang A."/>
            <person name="Jiang F."/>
            <person name="Liu H."/>
            <person name="Zhao H."/>
            <person name="Xu D."/>
            <person name="Zhang Y."/>
        </authorList>
    </citation>
    <scope>NUCLEOTIDE SEQUENCE [LARGE SCALE GENOMIC DNA]</scope>
    <source>
        <strain evidence="2">cv. Yunnan</strain>
    </source>
</reference>
<dbReference type="Proteomes" id="UP001056120">
    <property type="component" value="Linkage Group LG17"/>
</dbReference>
<evidence type="ECO:0000313" key="2">
    <source>
        <dbReference type="Proteomes" id="UP001056120"/>
    </source>
</evidence>
<name>A0ACB9EUI3_9ASTR</name>
<organism evidence="1 2">
    <name type="scientific">Smallanthus sonchifolius</name>
    <dbReference type="NCBI Taxonomy" id="185202"/>
    <lineage>
        <taxon>Eukaryota</taxon>
        <taxon>Viridiplantae</taxon>
        <taxon>Streptophyta</taxon>
        <taxon>Embryophyta</taxon>
        <taxon>Tracheophyta</taxon>
        <taxon>Spermatophyta</taxon>
        <taxon>Magnoliopsida</taxon>
        <taxon>eudicotyledons</taxon>
        <taxon>Gunneridae</taxon>
        <taxon>Pentapetalae</taxon>
        <taxon>asterids</taxon>
        <taxon>campanulids</taxon>
        <taxon>Asterales</taxon>
        <taxon>Asteraceae</taxon>
        <taxon>Asteroideae</taxon>
        <taxon>Heliantheae alliance</taxon>
        <taxon>Millerieae</taxon>
        <taxon>Smallanthus</taxon>
    </lineage>
</organism>
<accession>A0ACB9EUI3</accession>
<proteinExistence type="predicted"/>
<keyword evidence="2" id="KW-1185">Reference proteome</keyword>
<gene>
    <name evidence="1" type="ORF">L1987_52895</name>
</gene>
<evidence type="ECO:0000313" key="1">
    <source>
        <dbReference type="EMBL" id="KAI3762465.1"/>
    </source>
</evidence>
<reference evidence="1 2" key="2">
    <citation type="journal article" date="2022" name="Mol. Ecol. Resour.">
        <title>The genomes of chicory, endive, great burdock and yacon provide insights into Asteraceae paleo-polyploidization history and plant inulin production.</title>
        <authorList>
            <person name="Fan W."/>
            <person name="Wang S."/>
            <person name="Wang H."/>
            <person name="Wang A."/>
            <person name="Jiang F."/>
            <person name="Liu H."/>
            <person name="Zhao H."/>
            <person name="Xu D."/>
            <person name="Zhang Y."/>
        </authorList>
    </citation>
    <scope>NUCLEOTIDE SEQUENCE [LARGE SCALE GENOMIC DNA]</scope>
    <source>
        <strain evidence="2">cv. Yunnan</strain>
        <tissue evidence="1">Leaves</tissue>
    </source>
</reference>
<comment type="caution">
    <text evidence="1">The sequence shown here is derived from an EMBL/GenBank/DDBJ whole genome shotgun (WGS) entry which is preliminary data.</text>
</comment>
<protein>
    <submittedName>
        <fullName evidence="1">Uncharacterized protein</fullName>
    </submittedName>
</protein>
<sequence length="70" mass="8171">MWIDEGYVAMWIDEGYIVMWIDEGYMEQTFIQNFLQIVVRKNMTETGWASPGDANEGAATVQNARTYHYN</sequence>